<keyword evidence="3" id="KW-1185">Reference proteome</keyword>
<reference evidence="2" key="1">
    <citation type="submission" date="2020-04" db="EMBL/GenBank/DDBJ databases">
        <authorList>
            <person name="Alioto T."/>
            <person name="Alioto T."/>
            <person name="Gomez Garrido J."/>
        </authorList>
    </citation>
    <scope>NUCLEOTIDE SEQUENCE</scope>
    <source>
        <strain evidence="2">A484AB</strain>
    </source>
</reference>
<accession>A0A7D9L978</accession>
<dbReference type="EMBL" id="CACRXK020015408">
    <property type="protein sequence ID" value="CAB4028331.1"/>
    <property type="molecule type" value="Genomic_DNA"/>
</dbReference>
<dbReference type="Proteomes" id="UP001152795">
    <property type="component" value="Unassembled WGS sequence"/>
</dbReference>
<proteinExistence type="predicted"/>
<feature type="region of interest" description="Disordered" evidence="1">
    <location>
        <begin position="138"/>
        <end position="168"/>
    </location>
</feature>
<evidence type="ECO:0000313" key="2">
    <source>
        <dbReference type="EMBL" id="CAB4028331.1"/>
    </source>
</evidence>
<comment type="caution">
    <text evidence="2">The sequence shown here is derived from an EMBL/GenBank/DDBJ whole genome shotgun (WGS) entry which is preliminary data.</text>
</comment>
<evidence type="ECO:0000256" key="1">
    <source>
        <dbReference type="SAM" id="MobiDB-lite"/>
    </source>
</evidence>
<gene>
    <name evidence="2" type="ORF">PACLA_8A011952</name>
</gene>
<sequence length="190" mass="21645">MGSKSVTKSVAKKLKYYVDITRREDAFDLSGPFLPPQEPTPQRPGPTLAYDGIHDRSLKHYFRDPEVKTQVGKMTISSGKACRESEIRRVLDGEMSRRNYKLDNESQSPYLSNMRKRNTPPRHRPQALISVDEYLKTKKGAKQRKVKPDLIGKPRKAVRRSPPQFVSKNEHERLVNMAARLIAATVSGQS</sequence>
<name>A0A7D9L978_PARCT</name>
<dbReference type="AlphaFoldDB" id="A0A7D9L978"/>
<protein>
    <submittedName>
        <fullName evidence="2">Lipoxygenase-likey domain-containing 1</fullName>
    </submittedName>
</protein>
<organism evidence="2 3">
    <name type="scientific">Paramuricea clavata</name>
    <name type="common">Red gorgonian</name>
    <name type="synonym">Violescent sea-whip</name>
    <dbReference type="NCBI Taxonomy" id="317549"/>
    <lineage>
        <taxon>Eukaryota</taxon>
        <taxon>Metazoa</taxon>
        <taxon>Cnidaria</taxon>
        <taxon>Anthozoa</taxon>
        <taxon>Octocorallia</taxon>
        <taxon>Malacalcyonacea</taxon>
        <taxon>Plexauridae</taxon>
        <taxon>Paramuricea</taxon>
    </lineage>
</organism>
<evidence type="ECO:0000313" key="3">
    <source>
        <dbReference type="Proteomes" id="UP001152795"/>
    </source>
</evidence>
<dbReference type="OrthoDB" id="9995210at2759"/>